<sequence>MPVSMAGLKEPRDRAVVSTRLTVPLPIFKALTLISSFMSTQPNPPAKRRGRRAGVKVPCDDCIARASQTHDKTANIELCDICTAVLHGQRKKAPTAEAANVRRVRRQSNAIIDVALGPSSTTGPVTLPWSDDRHEQHALQFFVRNSAPQLAGYFDSPFWQRMVLQAARGEPAVKHAVAAIGSLHEKLLTGAVNNPDTDLREPRARFALEQCNKSIQHLVKPGEGGKGPDLRLMLTTCVLFTCFEALQGHCEQAITHATQGYSLLQQYAMDPGNERWDVGAFAVELDQLCMLMQRLQTQSKGLMGKEFRVPPAKDMFNTQRPVHFSSLTEARSGLELVLNQLTIFFMDLELDDQFYDMAVSNAEKHLLFGPWLEDWEKAFSAFLLQQQASFDDRDRKAAMILKAHHLVGEILAQVDLSLGELGWDAFRPQFAAIVDLATAVLEDSNKSDVSVIEARWKTGGVFISSTSATLSFTLGIVDPLFEVCSRCRDPVLRRKALDLLARHPRQECMWSSWSAWKVGKFILRLEEDGADSPVKQSSDVPLNSRVTESWLDFSDKSSADSARGRVMYKKAIPRVTPRSTLNPGLFDGQTSEEFGAFTGLADAGVVPTGLDLEEGSSATGTWASRPELQMWADFDTDWQASGTEGYQGYSLQE</sequence>
<name>A0A4U0TTZ1_9PEZI</name>
<keyword evidence="1" id="KW-0479">Metal-binding</keyword>
<evidence type="ECO:0000256" key="4">
    <source>
        <dbReference type="ARBA" id="ARBA00023125"/>
    </source>
</evidence>
<keyword evidence="3" id="KW-0805">Transcription regulation</keyword>
<organism evidence="7 8">
    <name type="scientific">Friedmanniomyces endolithicus</name>
    <dbReference type="NCBI Taxonomy" id="329885"/>
    <lineage>
        <taxon>Eukaryota</taxon>
        <taxon>Fungi</taxon>
        <taxon>Dikarya</taxon>
        <taxon>Ascomycota</taxon>
        <taxon>Pezizomycotina</taxon>
        <taxon>Dothideomycetes</taxon>
        <taxon>Dothideomycetidae</taxon>
        <taxon>Mycosphaerellales</taxon>
        <taxon>Teratosphaeriaceae</taxon>
        <taxon>Friedmanniomyces</taxon>
    </lineage>
</organism>
<evidence type="ECO:0008006" key="9">
    <source>
        <dbReference type="Google" id="ProtNLM"/>
    </source>
</evidence>
<dbReference type="OrthoDB" id="3172332at2759"/>
<dbReference type="PANTHER" id="PTHR36206">
    <property type="entry name" value="ASPERCRYPTIN BIOSYNTHESIS CLUSTER-SPECIFIC TRANSCRIPTION REGULATOR ATNN-RELATED"/>
    <property type="match status" value="1"/>
</dbReference>
<dbReference type="GO" id="GO:0046872">
    <property type="term" value="F:metal ion binding"/>
    <property type="evidence" value="ECO:0007669"/>
    <property type="project" value="UniProtKB-KW"/>
</dbReference>
<evidence type="ECO:0000313" key="7">
    <source>
        <dbReference type="EMBL" id="TKA25771.1"/>
    </source>
</evidence>
<reference evidence="7 8" key="1">
    <citation type="submission" date="2017-03" db="EMBL/GenBank/DDBJ databases">
        <title>Genomes of endolithic fungi from Antarctica.</title>
        <authorList>
            <person name="Coleine C."/>
            <person name="Masonjones S."/>
            <person name="Stajich J.E."/>
        </authorList>
    </citation>
    <scope>NUCLEOTIDE SEQUENCE [LARGE SCALE GENOMIC DNA]</scope>
    <source>
        <strain evidence="7 8">CCFEE 5311</strain>
    </source>
</reference>
<evidence type="ECO:0000256" key="3">
    <source>
        <dbReference type="ARBA" id="ARBA00023015"/>
    </source>
</evidence>
<dbReference type="Proteomes" id="UP000310066">
    <property type="component" value="Unassembled WGS sequence"/>
</dbReference>
<evidence type="ECO:0000256" key="6">
    <source>
        <dbReference type="ARBA" id="ARBA00023242"/>
    </source>
</evidence>
<protein>
    <recommendedName>
        <fullName evidence="9">Zn(2)-C6 fungal-type domain-containing protein</fullName>
    </recommendedName>
</protein>
<keyword evidence="6" id="KW-0539">Nucleus</keyword>
<keyword evidence="5" id="KW-0804">Transcription</keyword>
<dbReference type="AlphaFoldDB" id="A0A4U0TTZ1"/>
<gene>
    <name evidence="7" type="ORF">B0A54_17346</name>
</gene>
<keyword evidence="2" id="KW-0862">Zinc</keyword>
<dbReference type="InterPro" id="IPR052360">
    <property type="entry name" value="Transcr_Regulatory_Proteins"/>
</dbReference>
<proteinExistence type="predicted"/>
<evidence type="ECO:0000256" key="5">
    <source>
        <dbReference type="ARBA" id="ARBA00023163"/>
    </source>
</evidence>
<keyword evidence="4" id="KW-0238">DNA-binding</keyword>
<dbReference type="EMBL" id="NAJP01000151">
    <property type="protein sequence ID" value="TKA25771.1"/>
    <property type="molecule type" value="Genomic_DNA"/>
</dbReference>
<accession>A0A4U0TTZ1</accession>
<evidence type="ECO:0000313" key="8">
    <source>
        <dbReference type="Proteomes" id="UP000310066"/>
    </source>
</evidence>
<evidence type="ECO:0000256" key="2">
    <source>
        <dbReference type="ARBA" id="ARBA00022833"/>
    </source>
</evidence>
<dbReference type="PANTHER" id="PTHR36206:SF12">
    <property type="entry name" value="ASPERCRYPTIN BIOSYNTHESIS CLUSTER-SPECIFIC TRANSCRIPTION REGULATOR ATNN-RELATED"/>
    <property type="match status" value="1"/>
</dbReference>
<dbReference type="GO" id="GO:0003677">
    <property type="term" value="F:DNA binding"/>
    <property type="evidence" value="ECO:0007669"/>
    <property type="project" value="UniProtKB-KW"/>
</dbReference>
<dbReference type="STRING" id="329885.A0A4U0TTZ1"/>
<comment type="caution">
    <text evidence="7">The sequence shown here is derived from an EMBL/GenBank/DDBJ whole genome shotgun (WGS) entry which is preliminary data.</text>
</comment>
<evidence type="ECO:0000256" key="1">
    <source>
        <dbReference type="ARBA" id="ARBA00022723"/>
    </source>
</evidence>